<accession>A0AAV1BW38</accession>
<evidence type="ECO:0000313" key="5">
    <source>
        <dbReference type="EMBL" id="CAI9087321.1"/>
    </source>
</evidence>
<dbReference type="PANTHER" id="PTHR22835:SF683">
    <property type="entry name" value="OS05G0506800 PROTEIN"/>
    <property type="match status" value="1"/>
</dbReference>
<dbReference type="GO" id="GO:0016788">
    <property type="term" value="F:hydrolase activity, acting on ester bonds"/>
    <property type="evidence" value="ECO:0007669"/>
    <property type="project" value="InterPro"/>
</dbReference>
<dbReference type="InterPro" id="IPR001087">
    <property type="entry name" value="GDSL"/>
</dbReference>
<keyword evidence="6" id="KW-1185">Reference proteome</keyword>
<keyword evidence="2" id="KW-0732">Signal</keyword>
<evidence type="ECO:0000313" key="6">
    <source>
        <dbReference type="Proteomes" id="UP001161247"/>
    </source>
</evidence>
<keyword evidence="3" id="KW-0378">Hydrolase</keyword>
<evidence type="ECO:0000256" key="3">
    <source>
        <dbReference type="ARBA" id="ARBA00022801"/>
    </source>
</evidence>
<evidence type="ECO:0000256" key="1">
    <source>
        <dbReference type="ARBA" id="ARBA00008668"/>
    </source>
</evidence>
<proteinExistence type="inferred from homology"/>
<dbReference type="AlphaFoldDB" id="A0AAV1BW38"/>
<dbReference type="Proteomes" id="UP001161247">
    <property type="component" value="Chromosome 1"/>
</dbReference>
<protein>
    <submittedName>
        <fullName evidence="5">OLC1v1021367C1</fullName>
    </submittedName>
</protein>
<comment type="similarity">
    <text evidence="1">Belongs to the 'GDSL' lipolytic enzyme family.</text>
</comment>
<reference evidence="5" key="1">
    <citation type="submission" date="2023-03" db="EMBL/GenBank/DDBJ databases">
        <authorList>
            <person name="Julca I."/>
        </authorList>
    </citation>
    <scope>NUCLEOTIDE SEQUENCE</scope>
</reference>
<dbReference type="EMBL" id="OX459118">
    <property type="protein sequence ID" value="CAI9087321.1"/>
    <property type="molecule type" value="Genomic_DNA"/>
</dbReference>
<name>A0AAV1BW38_OLDCO</name>
<dbReference type="InterPro" id="IPR036514">
    <property type="entry name" value="SGNH_hydro_sf"/>
</dbReference>
<dbReference type="Pfam" id="PF00657">
    <property type="entry name" value="Lipase_GDSL"/>
    <property type="match status" value="1"/>
</dbReference>
<dbReference type="SUPFAM" id="SSF52266">
    <property type="entry name" value="SGNH hydrolase"/>
    <property type="match status" value="1"/>
</dbReference>
<gene>
    <name evidence="5" type="ORF">OLC1_LOCUS180</name>
</gene>
<evidence type="ECO:0000256" key="2">
    <source>
        <dbReference type="ARBA" id="ARBA00022729"/>
    </source>
</evidence>
<dbReference type="Gene3D" id="3.40.50.1110">
    <property type="entry name" value="SGNH hydrolase"/>
    <property type="match status" value="1"/>
</dbReference>
<sequence>MYHKTTPNKNMEKKTWPFSLPSSASFTLILLLLLLSTTNFKAAASSNPGNGIICYKSIISFGDSLADTGNLLRLSSSNKPPPHFFRPPYGESYFHHPTGRCSDGRLVVDFIAESLDLPLLPPYLAGKDAVYHSLDDFKGVNFAVAGATALDDSFFREKGIHNPFTNISLGIQLGWFKDMLHSLCQINSSGCQEMARSSLFLVGEIGGNDYNHPLLLGLDIEATRSFVTPVIRTIGSAIEELIELGAVTLVVPGNFPIGCSAAYLTQFRSPNPEDYDTAGCLKWLNNFSKYHNKMLQLELNRIRQLHPHTTIIYADYYNAAMRMYRFPQKYGFARTLSACCGGGGAYNYNPSVVCGNSNETSTSCDDPSRNICWDGLHLTEAAYRWIAQGILQGPFSVPPLNGLSCTTTSDEKLVQQN</sequence>
<dbReference type="PANTHER" id="PTHR22835">
    <property type="entry name" value="ZINC FINGER FYVE DOMAIN CONTAINING PROTEIN"/>
    <property type="match status" value="1"/>
</dbReference>
<keyword evidence="4" id="KW-0325">Glycoprotein</keyword>
<organism evidence="5 6">
    <name type="scientific">Oldenlandia corymbosa var. corymbosa</name>
    <dbReference type="NCBI Taxonomy" id="529605"/>
    <lineage>
        <taxon>Eukaryota</taxon>
        <taxon>Viridiplantae</taxon>
        <taxon>Streptophyta</taxon>
        <taxon>Embryophyta</taxon>
        <taxon>Tracheophyta</taxon>
        <taxon>Spermatophyta</taxon>
        <taxon>Magnoliopsida</taxon>
        <taxon>eudicotyledons</taxon>
        <taxon>Gunneridae</taxon>
        <taxon>Pentapetalae</taxon>
        <taxon>asterids</taxon>
        <taxon>lamiids</taxon>
        <taxon>Gentianales</taxon>
        <taxon>Rubiaceae</taxon>
        <taxon>Rubioideae</taxon>
        <taxon>Spermacoceae</taxon>
        <taxon>Hedyotis-Oldenlandia complex</taxon>
        <taxon>Oldenlandia</taxon>
    </lineage>
</organism>
<dbReference type="CDD" id="cd01837">
    <property type="entry name" value="SGNH_plant_lipase_like"/>
    <property type="match status" value="1"/>
</dbReference>
<dbReference type="InterPro" id="IPR035669">
    <property type="entry name" value="SGNH_plant_lipase-like"/>
</dbReference>
<evidence type="ECO:0000256" key="4">
    <source>
        <dbReference type="ARBA" id="ARBA00023180"/>
    </source>
</evidence>